<dbReference type="CDD" id="cd16653">
    <property type="entry name" value="RING-like_Rtf2"/>
    <property type="match status" value="1"/>
</dbReference>
<dbReference type="CDD" id="cd05247">
    <property type="entry name" value="UDP_G4E_1_SDR_e"/>
    <property type="match status" value="1"/>
</dbReference>
<sequence length="619" mass="68576">MGCDGGTIPRRDELVRVKKKPEQKNKVADLAAKWKLCAITQEPLRTPIMGCELGRLYNKESILEFLIDKSKFENASGFAHIRGLKDVKELKLTDNPAYQKETAKKGDSYIDTQTSPYICPVVGLEMNGTYKFCFVWSCGCVMSERALKEIKSEICHKCGKPYSTDDMVVLNGTETDVDELRTNMEKRREQAKLAKKSKKAQKHKATDVSQATEINGESSSKQPKVETASSSASSSGIPSTNGKLTNGISDKKIKLPNKPSDSKFKMANGKQGDKAEKMSSGCVLVTGGAGFVGSHSVIELINAGYSVVVVDNFINANHETMMRIEEVCGTTITNYSIDLTDKSALQDLFSKHKFTSVIHTAGLKVIGESCDVPLLYYRVNVCGTINLIEVMKEHNVKNLIFSSSASVYGPPEYLPLDEKHRTGRGIKPYGKTKQCMEELFKDLCKAEQGWNIIILRYFNVAGAHQSGKIGDSTQGPPAYLIAYCAQVAAGKRSEVVIYGNDFDTHDGTGVRDYVHVVDLAFAHVLAQRKLEKECGLRIYNIGSGQCYSVLDMINAMSQSSGKQVKYRIADRRPEDIGSFYCKPDLALEELGWKATKGLKEMCEDLWRWQSRNTDSSPIR</sequence>
<name>A0A8B6EYD6_MYTGA</name>
<evidence type="ECO:0000256" key="8">
    <source>
        <dbReference type="ARBA" id="ARBA00023144"/>
    </source>
</evidence>
<feature type="compositionally biased region" description="Polar residues" evidence="11">
    <location>
        <begin position="236"/>
        <end position="248"/>
    </location>
</feature>
<dbReference type="Pfam" id="PF04641">
    <property type="entry name" value="Rtf2"/>
    <property type="match status" value="1"/>
</dbReference>
<evidence type="ECO:0000256" key="4">
    <source>
        <dbReference type="ARBA" id="ARBA00004947"/>
    </source>
</evidence>
<dbReference type="InterPro" id="IPR005886">
    <property type="entry name" value="UDP_G4E"/>
</dbReference>
<dbReference type="SUPFAM" id="SSF51735">
    <property type="entry name" value="NAD(P)-binding Rossmann-fold domains"/>
    <property type="match status" value="1"/>
</dbReference>
<dbReference type="Proteomes" id="UP000596742">
    <property type="component" value="Unassembled WGS sequence"/>
</dbReference>
<dbReference type="OrthoDB" id="9402762at2759"/>
<comment type="cofactor">
    <cofactor evidence="3">
        <name>NAD(+)</name>
        <dbReference type="ChEBI" id="CHEBI:57540"/>
    </cofactor>
</comment>
<comment type="pathway">
    <text evidence="4">Carbohydrate metabolism; galactose metabolism.</text>
</comment>
<feature type="domain" description="NAD-dependent epimerase/dehydratase" evidence="12">
    <location>
        <begin position="283"/>
        <end position="542"/>
    </location>
</feature>
<dbReference type="PANTHER" id="PTHR43725:SF47">
    <property type="entry name" value="UDP-GLUCOSE 4-EPIMERASE"/>
    <property type="match status" value="1"/>
</dbReference>
<feature type="compositionally biased region" description="Basic residues" evidence="11">
    <location>
        <begin position="193"/>
        <end position="203"/>
    </location>
</feature>
<dbReference type="PANTHER" id="PTHR43725">
    <property type="entry name" value="UDP-GLUCOSE 4-EPIMERASE"/>
    <property type="match status" value="1"/>
</dbReference>
<organism evidence="13 14">
    <name type="scientific">Mytilus galloprovincialis</name>
    <name type="common">Mediterranean mussel</name>
    <dbReference type="NCBI Taxonomy" id="29158"/>
    <lineage>
        <taxon>Eukaryota</taxon>
        <taxon>Metazoa</taxon>
        <taxon>Spiralia</taxon>
        <taxon>Lophotrochozoa</taxon>
        <taxon>Mollusca</taxon>
        <taxon>Bivalvia</taxon>
        <taxon>Autobranchia</taxon>
        <taxon>Pteriomorphia</taxon>
        <taxon>Mytilida</taxon>
        <taxon>Mytiloidea</taxon>
        <taxon>Mytilidae</taxon>
        <taxon>Mytilinae</taxon>
        <taxon>Mytilus</taxon>
    </lineage>
</organism>
<evidence type="ECO:0000256" key="3">
    <source>
        <dbReference type="ARBA" id="ARBA00001911"/>
    </source>
</evidence>
<dbReference type="Gene3D" id="3.90.25.10">
    <property type="entry name" value="UDP-galactose 4-epimerase, domain 1"/>
    <property type="match status" value="1"/>
</dbReference>
<keyword evidence="7" id="KW-0520">NAD</keyword>
<comment type="caution">
    <text evidence="13">The sequence shown here is derived from an EMBL/GenBank/DDBJ whole genome shotgun (WGS) entry which is preliminary data.</text>
</comment>
<evidence type="ECO:0000256" key="1">
    <source>
        <dbReference type="ARBA" id="ARBA00000014"/>
    </source>
</evidence>
<dbReference type="NCBIfam" id="TIGR01179">
    <property type="entry name" value="galE"/>
    <property type="match status" value="1"/>
</dbReference>
<proteinExistence type="predicted"/>
<keyword evidence="8" id="KW-0119">Carbohydrate metabolism</keyword>
<evidence type="ECO:0000256" key="9">
    <source>
        <dbReference type="ARBA" id="ARBA00023235"/>
    </source>
</evidence>
<dbReference type="AlphaFoldDB" id="A0A8B6EYD6"/>
<feature type="compositionally biased region" description="Polar residues" evidence="11">
    <location>
        <begin position="207"/>
        <end position="222"/>
    </location>
</feature>
<dbReference type="EC" id="5.1.3.7" evidence="5"/>
<dbReference type="GO" id="GO:0033499">
    <property type="term" value="P:galactose catabolic process via UDP-galactose, Leloir pathway"/>
    <property type="evidence" value="ECO:0007669"/>
    <property type="project" value="TreeGrafter"/>
</dbReference>
<reference evidence="13" key="1">
    <citation type="submission" date="2018-11" db="EMBL/GenBank/DDBJ databases">
        <authorList>
            <person name="Alioto T."/>
            <person name="Alioto T."/>
        </authorList>
    </citation>
    <scope>NUCLEOTIDE SEQUENCE</scope>
</reference>
<keyword evidence="14" id="KW-1185">Reference proteome</keyword>
<keyword evidence="8" id="KW-0299">Galactose metabolism</keyword>
<dbReference type="Gene3D" id="3.40.50.720">
    <property type="entry name" value="NAD(P)-binding Rossmann-like Domain"/>
    <property type="match status" value="1"/>
</dbReference>
<evidence type="ECO:0000313" key="13">
    <source>
        <dbReference type="EMBL" id="VDI41840.1"/>
    </source>
</evidence>
<evidence type="ECO:0000313" key="14">
    <source>
        <dbReference type="Proteomes" id="UP000596742"/>
    </source>
</evidence>
<dbReference type="EMBL" id="UYJE01005944">
    <property type="protein sequence ID" value="VDI41840.1"/>
    <property type="molecule type" value="Genomic_DNA"/>
</dbReference>
<feature type="region of interest" description="Disordered" evidence="11">
    <location>
        <begin position="186"/>
        <end position="274"/>
    </location>
</feature>
<evidence type="ECO:0000256" key="6">
    <source>
        <dbReference type="ARBA" id="ARBA00013189"/>
    </source>
</evidence>
<accession>A0A8B6EYD6</accession>
<comment type="catalytic activity">
    <reaction evidence="1">
        <text>UDP-N-acetyl-alpha-D-glucosamine = UDP-N-acetyl-alpha-D-galactosamine</text>
        <dbReference type="Rhea" id="RHEA:20517"/>
        <dbReference type="ChEBI" id="CHEBI:57705"/>
        <dbReference type="ChEBI" id="CHEBI:67138"/>
        <dbReference type="EC" id="5.1.3.7"/>
    </reaction>
</comment>
<dbReference type="Pfam" id="PF01370">
    <property type="entry name" value="Epimerase"/>
    <property type="match status" value="1"/>
</dbReference>
<protein>
    <recommendedName>
        <fullName evidence="10">UDP-N-acetylglucosamine 4-epimerase</fullName>
        <ecNumber evidence="6">5.1.3.2</ecNumber>
        <ecNumber evidence="5">5.1.3.7</ecNumber>
    </recommendedName>
</protein>
<gene>
    <name evidence="13" type="ORF">MGAL_10B068833</name>
</gene>
<evidence type="ECO:0000256" key="11">
    <source>
        <dbReference type="SAM" id="MobiDB-lite"/>
    </source>
</evidence>
<evidence type="ECO:0000256" key="5">
    <source>
        <dbReference type="ARBA" id="ARBA00013175"/>
    </source>
</evidence>
<evidence type="ECO:0000256" key="10">
    <source>
        <dbReference type="ARBA" id="ARBA00031827"/>
    </source>
</evidence>
<dbReference type="GO" id="GO:0005829">
    <property type="term" value="C:cytosol"/>
    <property type="evidence" value="ECO:0007669"/>
    <property type="project" value="TreeGrafter"/>
</dbReference>
<dbReference type="InterPro" id="IPR036291">
    <property type="entry name" value="NAD(P)-bd_dom_sf"/>
</dbReference>
<dbReference type="EC" id="5.1.3.2" evidence="6"/>
<comment type="catalytic activity">
    <reaction evidence="2">
        <text>UDP-alpha-D-glucose = UDP-alpha-D-galactose</text>
        <dbReference type="Rhea" id="RHEA:22168"/>
        <dbReference type="ChEBI" id="CHEBI:58885"/>
        <dbReference type="ChEBI" id="CHEBI:66914"/>
        <dbReference type="EC" id="5.1.3.2"/>
    </reaction>
</comment>
<evidence type="ECO:0000256" key="7">
    <source>
        <dbReference type="ARBA" id="ARBA00023027"/>
    </source>
</evidence>
<keyword evidence="9 13" id="KW-0413">Isomerase</keyword>
<evidence type="ECO:0000256" key="2">
    <source>
        <dbReference type="ARBA" id="ARBA00000083"/>
    </source>
</evidence>
<evidence type="ECO:0000259" key="12">
    <source>
        <dbReference type="Pfam" id="PF01370"/>
    </source>
</evidence>
<dbReference type="InterPro" id="IPR027799">
    <property type="entry name" value="Rtf2_RING-finger"/>
</dbReference>
<dbReference type="GO" id="GO:0003974">
    <property type="term" value="F:UDP-N-acetylglucosamine 4-epimerase activity"/>
    <property type="evidence" value="ECO:0007669"/>
    <property type="project" value="UniProtKB-EC"/>
</dbReference>
<dbReference type="GO" id="GO:0003978">
    <property type="term" value="F:UDP-glucose 4-epimerase activity"/>
    <property type="evidence" value="ECO:0007669"/>
    <property type="project" value="UniProtKB-EC"/>
</dbReference>
<dbReference type="InterPro" id="IPR001509">
    <property type="entry name" value="Epimerase_deHydtase"/>
</dbReference>